<comment type="subcellular location">
    <subcellularLocation>
        <location evidence="1 9">Cell membrane</location>
        <topology evidence="1 9">Multi-pass membrane protein</topology>
    </subcellularLocation>
</comment>
<organism evidence="11 12">
    <name type="scientific">Coprococcus catus</name>
    <dbReference type="NCBI Taxonomy" id="116085"/>
    <lineage>
        <taxon>Bacteria</taxon>
        <taxon>Bacillati</taxon>
        <taxon>Bacillota</taxon>
        <taxon>Clostridia</taxon>
        <taxon>Lachnospirales</taxon>
        <taxon>Lachnospiraceae</taxon>
        <taxon>Coprococcus</taxon>
    </lineage>
</organism>
<keyword evidence="7 9" id="KW-1133">Transmembrane helix</keyword>
<dbReference type="Proteomes" id="UP000260773">
    <property type="component" value="Unassembled WGS sequence"/>
</dbReference>
<dbReference type="InterPro" id="IPR035906">
    <property type="entry name" value="MetI-like_sf"/>
</dbReference>
<keyword evidence="4" id="KW-1003">Cell membrane</keyword>
<feature type="transmembrane region" description="Helical" evidence="9">
    <location>
        <begin position="32"/>
        <end position="52"/>
    </location>
</feature>
<evidence type="ECO:0000256" key="3">
    <source>
        <dbReference type="ARBA" id="ARBA00022448"/>
    </source>
</evidence>
<keyword evidence="3 9" id="KW-0813">Transport</keyword>
<evidence type="ECO:0000256" key="6">
    <source>
        <dbReference type="ARBA" id="ARBA00022970"/>
    </source>
</evidence>
<evidence type="ECO:0000256" key="9">
    <source>
        <dbReference type="RuleBase" id="RU363032"/>
    </source>
</evidence>
<evidence type="ECO:0000259" key="10">
    <source>
        <dbReference type="PROSITE" id="PS50928"/>
    </source>
</evidence>
<dbReference type="Pfam" id="PF00528">
    <property type="entry name" value="BPD_transp_1"/>
    <property type="match status" value="1"/>
</dbReference>
<keyword evidence="6" id="KW-0029">Amino-acid transport</keyword>
<feature type="domain" description="ABC transmembrane type-1" evidence="10">
    <location>
        <begin position="28"/>
        <end position="222"/>
    </location>
</feature>
<gene>
    <name evidence="11" type="ORF">DW070_05385</name>
</gene>
<evidence type="ECO:0000256" key="7">
    <source>
        <dbReference type="ARBA" id="ARBA00022989"/>
    </source>
</evidence>
<name>A0A3E2TQ03_9FIRM</name>
<dbReference type="NCBIfam" id="TIGR01726">
    <property type="entry name" value="HEQRo_perm_3TM"/>
    <property type="match status" value="1"/>
</dbReference>
<sequence length="236" mass="26087">MGNFDQKVNKFIEIFWEQNGYNKVIQGLQNTLMIAIAGLIIGIIIGTIIATVRVLPKYKTLPKVLNAICSFYVALFRGTPMVVQLLVFYYVLLPIIGLKITGVQVAMMVFGLNSGAYISEIMRSGIQSVDPGQMEAGRAVGLSFGTSMIKIVIPQAVKNILPTLGNEFISLIKETSVVSFVGAADLYVAFNYIGSNSYEFMVPYLVMALIYIVLVLIISLLIKLMERSLKKSDRRN</sequence>
<evidence type="ECO:0000313" key="11">
    <source>
        <dbReference type="EMBL" id="RGB80721.1"/>
    </source>
</evidence>
<dbReference type="Gene3D" id="1.10.3720.10">
    <property type="entry name" value="MetI-like"/>
    <property type="match status" value="1"/>
</dbReference>
<keyword evidence="8 9" id="KW-0472">Membrane</keyword>
<evidence type="ECO:0000256" key="1">
    <source>
        <dbReference type="ARBA" id="ARBA00004651"/>
    </source>
</evidence>
<evidence type="ECO:0000313" key="12">
    <source>
        <dbReference type="Proteomes" id="UP000260773"/>
    </source>
</evidence>
<dbReference type="EMBL" id="QVEP01000009">
    <property type="protein sequence ID" value="RGB80721.1"/>
    <property type="molecule type" value="Genomic_DNA"/>
</dbReference>
<dbReference type="GO" id="GO:0043190">
    <property type="term" value="C:ATP-binding cassette (ABC) transporter complex"/>
    <property type="evidence" value="ECO:0007669"/>
    <property type="project" value="InterPro"/>
</dbReference>
<dbReference type="AlphaFoldDB" id="A0A3E2TQ03"/>
<dbReference type="InterPro" id="IPR043429">
    <property type="entry name" value="ArtM/GltK/GlnP/TcyL/YhdX-like"/>
</dbReference>
<accession>A0A3E2TQ03</accession>
<dbReference type="CDD" id="cd06261">
    <property type="entry name" value="TM_PBP2"/>
    <property type="match status" value="1"/>
</dbReference>
<dbReference type="InterPro" id="IPR000515">
    <property type="entry name" value="MetI-like"/>
</dbReference>
<dbReference type="PROSITE" id="PS50928">
    <property type="entry name" value="ABC_TM1"/>
    <property type="match status" value="1"/>
</dbReference>
<dbReference type="GO" id="GO:0022857">
    <property type="term" value="F:transmembrane transporter activity"/>
    <property type="evidence" value="ECO:0007669"/>
    <property type="project" value="InterPro"/>
</dbReference>
<feature type="transmembrane region" description="Helical" evidence="9">
    <location>
        <begin position="200"/>
        <end position="222"/>
    </location>
</feature>
<evidence type="ECO:0000256" key="2">
    <source>
        <dbReference type="ARBA" id="ARBA00010072"/>
    </source>
</evidence>
<keyword evidence="5 9" id="KW-0812">Transmembrane</keyword>
<feature type="transmembrane region" description="Helical" evidence="9">
    <location>
        <begin position="96"/>
        <end position="118"/>
    </location>
</feature>
<dbReference type="RefSeq" id="WP_117527626.1">
    <property type="nucleotide sequence ID" value="NZ_JAQDKA010000017.1"/>
</dbReference>
<dbReference type="GO" id="GO:0006865">
    <property type="term" value="P:amino acid transport"/>
    <property type="evidence" value="ECO:0007669"/>
    <property type="project" value="UniProtKB-KW"/>
</dbReference>
<proteinExistence type="inferred from homology"/>
<evidence type="ECO:0000256" key="5">
    <source>
        <dbReference type="ARBA" id="ARBA00022692"/>
    </source>
</evidence>
<reference evidence="11 12" key="1">
    <citation type="submission" date="2018-08" db="EMBL/GenBank/DDBJ databases">
        <title>A genome reference for cultivated species of the human gut microbiota.</title>
        <authorList>
            <person name="Zou Y."/>
            <person name="Xue W."/>
            <person name="Luo G."/>
        </authorList>
    </citation>
    <scope>NUCLEOTIDE SEQUENCE [LARGE SCALE GENOMIC DNA]</scope>
    <source>
        <strain evidence="11 12">AF45-17</strain>
    </source>
</reference>
<comment type="caution">
    <text evidence="11">The sequence shown here is derived from an EMBL/GenBank/DDBJ whole genome shotgun (WGS) entry which is preliminary data.</text>
</comment>
<comment type="similarity">
    <text evidence="2">Belongs to the binding-protein-dependent transport system permease family. HisMQ subfamily.</text>
</comment>
<dbReference type="PANTHER" id="PTHR30614:SF20">
    <property type="entry name" value="GLUTAMINE TRANSPORT SYSTEM PERMEASE PROTEIN GLNP"/>
    <property type="match status" value="1"/>
</dbReference>
<dbReference type="InterPro" id="IPR010065">
    <property type="entry name" value="AA_ABC_transptr_permease_3TM"/>
</dbReference>
<dbReference type="PANTHER" id="PTHR30614">
    <property type="entry name" value="MEMBRANE COMPONENT OF AMINO ACID ABC TRANSPORTER"/>
    <property type="match status" value="1"/>
</dbReference>
<evidence type="ECO:0000256" key="8">
    <source>
        <dbReference type="ARBA" id="ARBA00023136"/>
    </source>
</evidence>
<protein>
    <submittedName>
        <fullName evidence="11">Amino acid ABC transporter permease</fullName>
    </submittedName>
</protein>
<evidence type="ECO:0000256" key="4">
    <source>
        <dbReference type="ARBA" id="ARBA00022475"/>
    </source>
</evidence>
<dbReference type="SUPFAM" id="SSF161098">
    <property type="entry name" value="MetI-like"/>
    <property type="match status" value="1"/>
</dbReference>